<reference evidence="7" key="1">
    <citation type="submission" date="2022-06" db="EMBL/GenBank/DDBJ databases">
        <title>Novel species in genus nocardia.</title>
        <authorList>
            <person name="Li F."/>
        </authorList>
    </citation>
    <scope>NUCLEOTIDE SEQUENCE</scope>
    <source>
        <strain evidence="7">CDC141</strain>
    </source>
</reference>
<dbReference type="InterPro" id="IPR017871">
    <property type="entry name" value="ABC_transporter-like_CS"/>
</dbReference>
<protein>
    <submittedName>
        <fullName evidence="7">ATP-binding cassette domain-containing protein</fullName>
    </submittedName>
</protein>
<dbReference type="PANTHER" id="PTHR43776:SF7">
    <property type="entry name" value="D,D-DIPEPTIDE TRANSPORT ATP-BINDING PROTEIN DDPF-RELATED"/>
    <property type="match status" value="1"/>
</dbReference>
<feature type="region of interest" description="Disordered" evidence="5">
    <location>
        <begin position="219"/>
        <end position="239"/>
    </location>
</feature>
<dbReference type="Gene3D" id="3.40.50.300">
    <property type="entry name" value="P-loop containing nucleotide triphosphate hydrolases"/>
    <property type="match status" value="2"/>
</dbReference>
<dbReference type="CDD" id="cd03257">
    <property type="entry name" value="ABC_NikE_OppD_transporters"/>
    <property type="match status" value="1"/>
</dbReference>
<comment type="caution">
    <text evidence="7">The sequence shown here is derived from an EMBL/GenBank/DDBJ whole genome shotgun (WGS) entry which is preliminary data.</text>
</comment>
<dbReference type="Pfam" id="PF00005">
    <property type="entry name" value="ABC_tran"/>
    <property type="match status" value="2"/>
</dbReference>
<dbReference type="InterPro" id="IPR027417">
    <property type="entry name" value="P-loop_NTPase"/>
</dbReference>
<dbReference type="SMART" id="SM00382">
    <property type="entry name" value="AAA"/>
    <property type="match status" value="2"/>
</dbReference>
<dbReference type="InterPro" id="IPR003439">
    <property type="entry name" value="ABC_transporter-like_ATP-bd"/>
</dbReference>
<dbReference type="EMBL" id="JAMRXG010000013">
    <property type="protein sequence ID" value="MCM6777160.1"/>
    <property type="molecule type" value="Genomic_DNA"/>
</dbReference>
<dbReference type="PROSITE" id="PS00211">
    <property type="entry name" value="ABC_TRANSPORTER_1"/>
    <property type="match status" value="2"/>
</dbReference>
<dbReference type="InterPro" id="IPR050319">
    <property type="entry name" value="ABC_transp_ATP-bind"/>
</dbReference>
<evidence type="ECO:0000256" key="1">
    <source>
        <dbReference type="ARBA" id="ARBA00005417"/>
    </source>
</evidence>
<name>A0A9X2J0M0_9NOCA</name>
<feature type="domain" description="ABC transporter" evidence="6">
    <location>
        <begin position="4"/>
        <end position="237"/>
    </location>
</feature>
<dbReference type="PROSITE" id="PS50893">
    <property type="entry name" value="ABC_TRANSPORTER_2"/>
    <property type="match status" value="2"/>
</dbReference>
<dbReference type="GO" id="GO:0005524">
    <property type="term" value="F:ATP binding"/>
    <property type="evidence" value="ECO:0007669"/>
    <property type="project" value="UniProtKB-KW"/>
</dbReference>
<keyword evidence="2" id="KW-0813">Transport</keyword>
<evidence type="ECO:0000256" key="4">
    <source>
        <dbReference type="ARBA" id="ARBA00022840"/>
    </source>
</evidence>
<feature type="domain" description="ABC transporter" evidence="6">
    <location>
        <begin position="248"/>
        <end position="468"/>
    </location>
</feature>
<dbReference type="GO" id="GO:0055085">
    <property type="term" value="P:transmembrane transport"/>
    <property type="evidence" value="ECO:0007669"/>
    <property type="project" value="UniProtKB-ARBA"/>
</dbReference>
<dbReference type="PANTHER" id="PTHR43776">
    <property type="entry name" value="TRANSPORT ATP-BINDING PROTEIN"/>
    <property type="match status" value="1"/>
</dbReference>
<evidence type="ECO:0000256" key="5">
    <source>
        <dbReference type="SAM" id="MobiDB-lite"/>
    </source>
</evidence>
<organism evidence="7 8">
    <name type="scientific">Nocardia pulmonis</name>
    <dbReference type="NCBI Taxonomy" id="2951408"/>
    <lineage>
        <taxon>Bacteria</taxon>
        <taxon>Bacillati</taxon>
        <taxon>Actinomycetota</taxon>
        <taxon>Actinomycetes</taxon>
        <taxon>Mycobacteriales</taxon>
        <taxon>Nocardiaceae</taxon>
        <taxon>Nocardia</taxon>
    </lineage>
</organism>
<evidence type="ECO:0000256" key="2">
    <source>
        <dbReference type="ARBA" id="ARBA00022448"/>
    </source>
</evidence>
<accession>A0A9X2J0M0</accession>
<keyword evidence="4 7" id="KW-0067">ATP-binding</keyword>
<dbReference type="SUPFAM" id="SSF52540">
    <property type="entry name" value="P-loop containing nucleoside triphosphate hydrolases"/>
    <property type="match status" value="2"/>
</dbReference>
<keyword evidence="8" id="KW-1185">Reference proteome</keyword>
<evidence type="ECO:0000313" key="8">
    <source>
        <dbReference type="Proteomes" id="UP001139157"/>
    </source>
</evidence>
<comment type="similarity">
    <text evidence="1">Belongs to the ABC transporter superfamily.</text>
</comment>
<dbReference type="InterPro" id="IPR003593">
    <property type="entry name" value="AAA+_ATPase"/>
</dbReference>
<evidence type="ECO:0000259" key="6">
    <source>
        <dbReference type="PROSITE" id="PS50893"/>
    </source>
</evidence>
<dbReference type="AlphaFoldDB" id="A0A9X2J0M0"/>
<dbReference type="Proteomes" id="UP001139157">
    <property type="component" value="Unassembled WGS sequence"/>
</dbReference>
<proteinExistence type="inferred from homology"/>
<evidence type="ECO:0000256" key="3">
    <source>
        <dbReference type="ARBA" id="ARBA00022741"/>
    </source>
</evidence>
<evidence type="ECO:0000313" key="7">
    <source>
        <dbReference type="EMBL" id="MCM6777160.1"/>
    </source>
</evidence>
<sequence length="469" mass="49240">MSVIVVAELSVRAGETALLEPISLTVPAGGIVGLRGPSGCGKSTLLRALLGQVPAGATATGAVRVGEHDVLTLRPQVLRQFRRREIAFVGQDPGVALNPTMRVRSLLGELADPRHALEALAAVELPESYLRRRPAELSGGEQRRIALARALARHTPVLVLDEPLAGLHGRLRSAVIRLLRRRAGERGTTIVVSGHDSAALRELADEEIFVGRALPKPGVSAGRAGSGDGKERPASRFAGGQAKDAGALAISGLAVDIGRRRVLEGIDLRLAAGEALAVTGPSGAGKSTLARAVVGLRKPAAGSVRSAGRIALVPQDSTGSLNPRRTIAETLGRPLLRQHGVRAPGAIADLLHTVELKPELAHRYPHELSGGQRQRVALARALASNPAVLVCDEVTAALDPDTAEAIMTLLDTLRRDRALALLLITHDMSLVTRYCERMCVLEHGRIVEAGTVTDLLTAPSHDATLALLG</sequence>
<dbReference type="GO" id="GO:0016887">
    <property type="term" value="F:ATP hydrolysis activity"/>
    <property type="evidence" value="ECO:0007669"/>
    <property type="project" value="InterPro"/>
</dbReference>
<keyword evidence="3" id="KW-0547">Nucleotide-binding</keyword>
<gene>
    <name evidence="7" type="ORF">NDR86_27095</name>
</gene>